<dbReference type="InterPro" id="IPR045032">
    <property type="entry name" value="PEL"/>
</dbReference>
<comment type="caution">
    <text evidence="6">The sequence shown here is derived from an EMBL/GenBank/DDBJ whole genome shotgun (WGS) entry which is preliminary data.</text>
</comment>
<dbReference type="GO" id="GO:0005576">
    <property type="term" value="C:extracellular region"/>
    <property type="evidence" value="ECO:0007669"/>
    <property type="project" value="UniProtKB-SubCell"/>
</dbReference>
<dbReference type="GO" id="GO:0030570">
    <property type="term" value="F:pectate lyase activity"/>
    <property type="evidence" value="ECO:0007669"/>
    <property type="project" value="InterPro"/>
</dbReference>
<dbReference type="SMART" id="SM00656">
    <property type="entry name" value="Amb_all"/>
    <property type="match status" value="1"/>
</dbReference>
<dbReference type="InterPro" id="IPR012334">
    <property type="entry name" value="Pectin_lyas_fold"/>
</dbReference>
<evidence type="ECO:0000256" key="2">
    <source>
        <dbReference type="ARBA" id="ARBA00023239"/>
    </source>
</evidence>
<sequence>MKWYASIIALFAVQAVVASPLEKRASVNDVASVGYATLNGGTSGGSGGTQTTVTSLSALTSAVSGSAKKVVIISGTISGNTVVKVGPNTTVIGKSGSQLVGVGLRVIDVSNVIIRNVKISKVLADAGDAIGVQSASQVWIDHADLSSDRDHDKLRWASRYHSRLHWSDRFKQQALQSLEGVPKYDFTDTLLTFAKASLVGHSDSNGSEDVKITVTYVGNYWSNLNSRTPSFRFGHGHIFNNFFENNGDGINTRDEAQVQRSLFTLPTKDMRIAKGNDFGGGSNDAPTGNFNSAPYSYSLLAVGSVKSSVLANAGQTLSF</sequence>
<evidence type="ECO:0000256" key="3">
    <source>
        <dbReference type="RuleBase" id="RU361173"/>
    </source>
</evidence>
<reference evidence="6 7" key="1">
    <citation type="submission" date="2024-01" db="EMBL/GenBank/DDBJ databases">
        <title>A draft genome for a cacao thread blight-causing isolate of Paramarasmius palmivorus.</title>
        <authorList>
            <person name="Baruah I.K."/>
            <person name="Bukari Y."/>
            <person name="Amoako-Attah I."/>
            <person name="Meinhardt L.W."/>
            <person name="Bailey B.A."/>
            <person name="Cohen S.P."/>
        </authorList>
    </citation>
    <scope>NUCLEOTIDE SEQUENCE [LARGE SCALE GENOMIC DNA]</scope>
    <source>
        <strain evidence="6 7">GH-12</strain>
    </source>
</reference>
<dbReference type="EMBL" id="JAYKXP010000170">
    <property type="protein sequence ID" value="KAK7021383.1"/>
    <property type="molecule type" value="Genomic_DNA"/>
</dbReference>
<keyword evidence="3" id="KW-0624">Polysaccharide degradation</keyword>
<keyword evidence="7" id="KW-1185">Reference proteome</keyword>
<dbReference type="AlphaFoldDB" id="A0AAW0B790"/>
<dbReference type="InterPro" id="IPR011050">
    <property type="entry name" value="Pectin_lyase_fold/virulence"/>
</dbReference>
<keyword evidence="3" id="KW-0964">Secreted</keyword>
<evidence type="ECO:0000313" key="7">
    <source>
        <dbReference type="Proteomes" id="UP001383192"/>
    </source>
</evidence>
<keyword evidence="3" id="KW-0119">Carbohydrate metabolism</keyword>
<comment type="similarity">
    <text evidence="1 3">Belongs to the polysaccharide lyase 1 family.</text>
</comment>
<dbReference type="InterPro" id="IPR002022">
    <property type="entry name" value="Pec_lyase"/>
</dbReference>
<dbReference type="Proteomes" id="UP001383192">
    <property type="component" value="Unassembled WGS sequence"/>
</dbReference>
<evidence type="ECO:0000256" key="4">
    <source>
        <dbReference type="SAM" id="SignalP"/>
    </source>
</evidence>
<protein>
    <recommendedName>
        <fullName evidence="5">Pectate lyase domain-containing protein</fullName>
    </recommendedName>
</protein>
<feature type="chain" id="PRO_5043743319" description="Pectate lyase domain-containing protein" evidence="4">
    <location>
        <begin position="19"/>
        <end position="319"/>
    </location>
</feature>
<proteinExistence type="inferred from homology"/>
<organism evidence="6 7">
    <name type="scientific">Paramarasmius palmivorus</name>
    <dbReference type="NCBI Taxonomy" id="297713"/>
    <lineage>
        <taxon>Eukaryota</taxon>
        <taxon>Fungi</taxon>
        <taxon>Dikarya</taxon>
        <taxon>Basidiomycota</taxon>
        <taxon>Agaricomycotina</taxon>
        <taxon>Agaricomycetes</taxon>
        <taxon>Agaricomycetidae</taxon>
        <taxon>Agaricales</taxon>
        <taxon>Marasmiineae</taxon>
        <taxon>Marasmiaceae</taxon>
        <taxon>Paramarasmius</taxon>
    </lineage>
</organism>
<dbReference type="PANTHER" id="PTHR31683">
    <property type="entry name" value="PECTATE LYASE 18-RELATED"/>
    <property type="match status" value="1"/>
</dbReference>
<evidence type="ECO:0000259" key="5">
    <source>
        <dbReference type="SMART" id="SM00656"/>
    </source>
</evidence>
<gene>
    <name evidence="6" type="ORF">VNI00_017374</name>
</gene>
<keyword evidence="2 3" id="KW-0456">Lyase</keyword>
<comment type="subcellular location">
    <subcellularLocation>
        <location evidence="3">Secreted</location>
    </subcellularLocation>
</comment>
<dbReference type="GO" id="GO:0000272">
    <property type="term" value="P:polysaccharide catabolic process"/>
    <property type="evidence" value="ECO:0007669"/>
    <property type="project" value="UniProtKB-KW"/>
</dbReference>
<dbReference type="Pfam" id="PF00544">
    <property type="entry name" value="Pectate_lyase_4"/>
    <property type="match status" value="2"/>
</dbReference>
<dbReference type="SUPFAM" id="SSF51126">
    <property type="entry name" value="Pectin lyase-like"/>
    <property type="match status" value="1"/>
</dbReference>
<feature type="domain" description="Pectate lyase" evidence="5">
    <location>
        <begin position="46"/>
        <end position="269"/>
    </location>
</feature>
<dbReference type="PANTHER" id="PTHR31683:SF18">
    <property type="entry name" value="PECTATE LYASE 21-RELATED"/>
    <property type="match status" value="1"/>
</dbReference>
<name>A0AAW0B790_9AGAR</name>
<dbReference type="Gene3D" id="2.160.20.10">
    <property type="entry name" value="Single-stranded right-handed beta-helix, Pectin lyase-like"/>
    <property type="match status" value="1"/>
</dbReference>
<accession>A0AAW0B790</accession>
<evidence type="ECO:0000256" key="1">
    <source>
        <dbReference type="ARBA" id="ARBA00010980"/>
    </source>
</evidence>
<keyword evidence="4" id="KW-0732">Signal</keyword>
<feature type="signal peptide" evidence="4">
    <location>
        <begin position="1"/>
        <end position="18"/>
    </location>
</feature>
<evidence type="ECO:0000313" key="6">
    <source>
        <dbReference type="EMBL" id="KAK7021383.1"/>
    </source>
</evidence>